<dbReference type="InterPro" id="IPR051011">
    <property type="entry name" value="Metal_resp_trans_reg"/>
</dbReference>
<dbReference type="RefSeq" id="WP_050735123.1">
    <property type="nucleotide sequence ID" value="NZ_BPQZ01000004.1"/>
</dbReference>
<dbReference type="InterPro" id="IPR001845">
    <property type="entry name" value="HTH_ArsR_DNA-bd_dom"/>
</dbReference>
<dbReference type="SUPFAM" id="SSF46785">
    <property type="entry name" value="Winged helix' DNA-binding domain"/>
    <property type="match status" value="1"/>
</dbReference>
<dbReference type="InterPro" id="IPR036390">
    <property type="entry name" value="WH_DNA-bd_sf"/>
</dbReference>
<protein>
    <submittedName>
        <fullName evidence="5">Transcriptional regulator</fullName>
    </submittedName>
</protein>
<feature type="domain" description="HTH arsR-type" evidence="4">
    <location>
        <begin position="1"/>
        <end position="95"/>
    </location>
</feature>
<reference evidence="6" key="1">
    <citation type="journal article" date="2019" name="Int. J. Syst. Evol. Microbiol.">
        <title>The Global Catalogue of Microorganisms (GCM) 10K type strain sequencing project: providing services to taxonomists for standard genome sequencing and annotation.</title>
        <authorList>
            <consortium name="The Broad Institute Genomics Platform"/>
            <consortium name="The Broad Institute Genome Sequencing Center for Infectious Disease"/>
            <person name="Wu L."/>
            <person name="Ma J."/>
        </authorList>
    </citation>
    <scope>NUCLEOTIDE SEQUENCE [LARGE SCALE GENOMIC DNA]</scope>
    <source>
        <strain evidence="6">NBRC 103632</strain>
    </source>
</reference>
<organism evidence="5 6">
    <name type="scientific">Methylobacterium tardum</name>
    <dbReference type="NCBI Taxonomy" id="374432"/>
    <lineage>
        <taxon>Bacteria</taxon>
        <taxon>Pseudomonadati</taxon>
        <taxon>Pseudomonadota</taxon>
        <taxon>Alphaproteobacteria</taxon>
        <taxon>Hyphomicrobiales</taxon>
        <taxon>Methylobacteriaceae</taxon>
        <taxon>Methylobacterium</taxon>
    </lineage>
</organism>
<dbReference type="GO" id="GO:0003677">
    <property type="term" value="F:DNA binding"/>
    <property type="evidence" value="ECO:0007669"/>
    <property type="project" value="UniProtKB-KW"/>
</dbReference>
<keyword evidence="2" id="KW-0238">DNA-binding</keyword>
<dbReference type="PROSITE" id="PS50987">
    <property type="entry name" value="HTH_ARSR_2"/>
    <property type="match status" value="1"/>
</dbReference>
<dbReference type="Gene3D" id="1.10.10.10">
    <property type="entry name" value="Winged helix-like DNA-binding domain superfamily/Winged helix DNA-binding domain"/>
    <property type="match status" value="1"/>
</dbReference>
<dbReference type="InterPro" id="IPR011991">
    <property type="entry name" value="ArsR-like_HTH"/>
</dbReference>
<dbReference type="EMBL" id="BSPL01000023">
    <property type="protein sequence ID" value="GLS72480.1"/>
    <property type="molecule type" value="Genomic_DNA"/>
</dbReference>
<proteinExistence type="predicted"/>
<comment type="caution">
    <text evidence="5">The sequence shown here is derived from an EMBL/GenBank/DDBJ whole genome shotgun (WGS) entry which is preliminary data.</text>
</comment>
<keyword evidence="3" id="KW-0804">Transcription</keyword>
<evidence type="ECO:0000313" key="5">
    <source>
        <dbReference type="EMBL" id="GLS72480.1"/>
    </source>
</evidence>
<evidence type="ECO:0000256" key="1">
    <source>
        <dbReference type="ARBA" id="ARBA00023015"/>
    </source>
</evidence>
<dbReference type="PANTHER" id="PTHR43132:SF2">
    <property type="entry name" value="ARSENICAL RESISTANCE OPERON REPRESSOR ARSR-RELATED"/>
    <property type="match status" value="1"/>
</dbReference>
<dbReference type="CDD" id="cd00090">
    <property type="entry name" value="HTH_ARSR"/>
    <property type="match status" value="1"/>
</dbReference>
<dbReference type="Proteomes" id="UP001157440">
    <property type="component" value="Unassembled WGS sequence"/>
</dbReference>
<dbReference type="InterPro" id="IPR036388">
    <property type="entry name" value="WH-like_DNA-bd_sf"/>
</dbReference>
<name>A0AA37TJ02_9HYPH</name>
<dbReference type="SMART" id="SM00418">
    <property type="entry name" value="HTH_ARSR"/>
    <property type="match status" value="1"/>
</dbReference>
<evidence type="ECO:0000313" key="6">
    <source>
        <dbReference type="Proteomes" id="UP001157440"/>
    </source>
</evidence>
<keyword evidence="6" id="KW-1185">Reference proteome</keyword>
<dbReference type="PANTHER" id="PTHR43132">
    <property type="entry name" value="ARSENICAL RESISTANCE OPERON REPRESSOR ARSR-RELATED"/>
    <property type="match status" value="1"/>
</dbReference>
<sequence length="104" mass="11249">MELELAARQLEALGNLTRLRVYRTLARAGRDGLPVGALQRRVDVPASTLSHHLHRLIQTGLVAQERQATTLVCRAVDPAMNALIGFLDEGGHRERSAGPASMSA</sequence>
<keyword evidence="1" id="KW-0805">Transcription regulation</keyword>
<gene>
    <name evidence="5" type="ORF">GCM10007890_44950</name>
</gene>
<accession>A0AA37TJ02</accession>
<dbReference type="NCBIfam" id="NF033788">
    <property type="entry name" value="HTH_metalloreg"/>
    <property type="match status" value="1"/>
</dbReference>
<dbReference type="Pfam" id="PF12840">
    <property type="entry name" value="HTH_20"/>
    <property type="match status" value="1"/>
</dbReference>
<dbReference type="AlphaFoldDB" id="A0AA37TJ02"/>
<evidence type="ECO:0000259" key="4">
    <source>
        <dbReference type="PROSITE" id="PS50987"/>
    </source>
</evidence>
<dbReference type="GO" id="GO:0003700">
    <property type="term" value="F:DNA-binding transcription factor activity"/>
    <property type="evidence" value="ECO:0007669"/>
    <property type="project" value="InterPro"/>
</dbReference>
<evidence type="ECO:0000256" key="3">
    <source>
        <dbReference type="ARBA" id="ARBA00023163"/>
    </source>
</evidence>
<evidence type="ECO:0000256" key="2">
    <source>
        <dbReference type="ARBA" id="ARBA00023125"/>
    </source>
</evidence>